<accession>A0A165A7G1</accession>
<keyword evidence="2" id="KW-1185">Reference proteome</keyword>
<name>A0A165A7G1_9CRUS</name>
<reference evidence="1 2" key="1">
    <citation type="submission" date="2016-03" db="EMBL/GenBank/DDBJ databases">
        <title>EvidentialGene: Evidence-directed Construction of Genes on Genomes.</title>
        <authorList>
            <person name="Gilbert D.G."/>
            <person name="Choi J.-H."/>
            <person name="Mockaitis K."/>
            <person name="Colbourne J."/>
            <person name="Pfrender M."/>
        </authorList>
    </citation>
    <scope>NUCLEOTIDE SEQUENCE [LARGE SCALE GENOMIC DNA]</scope>
    <source>
        <strain evidence="1 2">Xinb3</strain>
        <tissue evidence="1">Complete organism</tissue>
    </source>
</reference>
<organism evidence="1 2">
    <name type="scientific">Daphnia magna</name>
    <dbReference type="NCBI Taxonomy" id="35525"/>
    <lineage>
        <taxon>Eukaryota</taxon>
        <taxon>Metazoa</taxon>
        <taxon>Ecdysozoa</taxon>
        <taxon>Arthropoda</taxon>
        <taxon>Crustacea</taxon>
        <taxon>Branchiopoda</taxon>
        <taxon>Diplostraca</taxon>
        <taxon>Cladocera</taxon>
        <taxon>Anomopoda</taxon>
        <taxon>Daphniidae</taxon>
        <taxon>Daphnia</taxon>
    </lineage>
</organism>
<proteinExistence type="predicted"/>
<sequence length="142" mass="16523">MKLEIRLFRKKRKEKEIHLRAVNCKTFDFQSDVLFSMSLFQSNRRIRDTFRYVVKQLAISIRCCPSLNIRMSGTEWRDASVGIFNVHVDILLRNVQTMASGESVALIFRQVIHCGNCVVGLQRQQQKKETRKLTSDSLCARS</sequence>
<dbReference type="EMBL" id="LRGB01000642">
    <property type="protein sequence ID" value="KZS17265.1"/>
    <property type="molecule type" value="Genomic_DNA"/>
</dbReference>
<evidence type="ECO:0000313" key="2">
    <source>
        <dbReference type="Proteomes" id="UP000076858"/>
    </source>
</evidence>
<dbReference type="Proteomes" id="UP000076858">
    <property type="component" value="Unassembled WGS sequence"/>
</dbReference>
<gene>
    <name evidence="1" type="ORF">APZ42_016898</name>
</gene>
<protein>
    <submittedName>
        <fullName evidence="1">Uncharacterized protein</fullName>
    </submittedName>
</protein>
<evidence type="ECO:0000313" key="1">
    <source>
        <dbReference type="EMBL" id="KZS17265.1"/>
    </source>
</evidence>
<dbReference type="AlphaFoldDB" id="A0A165A7G1"/>
<comment type="caution">
    <text evidence="1">The sequence shown here is derived from an EMBL/GenBank/DDBJ whole genome shotgun (WGS) entry which is preliminary data.</text>
</comment>